<evidence type="ECO:0000313" key="2">
    <source>
        <dbReference type="EMBL" id="CAI9102997.1"/>
    </source>
</evidence>
<accession>A0AAV1D5E8</accession>
<gene>
    <name evidence="2" type="ORF">OLC1_LOCUS12239</name>
</gene>
<dbReference type="EMBL" id="OX459121">
    <property type="protein sequence ID" value="CAI9102997.1"/>
    <property type="molecule type" value="Genomic_DNA"/>
</dbReference>
<feature type="compositionally biased region" description="Polar residues" evidence="1">
    <location>
        <begin position="19"/>
        <end position="35"/>
    </location>
</feature>
<protein>
    <submittedName>
        <fullName evidence="2">OLC1v1001404C1</fullName>
    </submittedName>
</protein>
<proteinExistence type="predicted"/>
<dbReference type="AlphaFoldDB" id="A0AAV1D5E8"/>
<feature type="region of interest" description="Disordered" evidence="1">
    <location>
        <begin position="16"/>
        <end position="35"/>
    </location>
</feature>
<dbReference type="Proteomes" id="UP001161247">
    <property type="component" value="Chromosome 4"/>
</dbReference>
<reference evidence="2" key="1">
    <citation type="submission" date="2023-03" db="EMBL/GenBank/DDBJ databases">
        <authorList>
            <person name="Julca I."/>
        </authorList>
    </citation>
    <scope>NUCLEOTIDE SEQUENCE</scope>
</reference>
<evidence type="ECO:0000256" key="1">
    <source>
        <dbReference type="SAM" id="MobiDB-lite"/>
    </source>
</evidence>
<feature type="region of interest" description="Disordered" evidence="1">
    <location>
        <begin position="205"/>
        <end position="245"/>
    </location>
</feature>
<sequence>MVQKSTYNVGSSLKGKYTNLGNQTGNPSVSRSSYNNIGKENELRLDKAAKKLLKYDQCGMTGHLRSGCFKIIGYPDWFKDLKDQRNSNAGRITAHMAETPTDVALGNEKEESDDLMGMMNNIRRMEMELNRMIKGKGSEAELINYAYFLDFAASRLSDENHMASHRSQHQMKEKKVFLSVGGSRLFPFKNRRKFAVRTWPSLEKLSPTHSSGNIEVEEESLSEDQGLEESNEDFANHWSDSSDED</sequence>
<evidence type="ECO:0000313" key="3">
    <source>
        <dbReference type="Proteomes" id="UP001161247"/>
    </source>
</evidence>
<feature type="compositionally biased region" description="Acidic residues" evidence="1">
    <location>
        <begin position="215"/>
        <end position="232"/>
    </location>
</feature>
<keyword evidence="3" id="KW-1185">Reference proteome</keyword>
<name>A0AAV1D5E8_OLDCO</name>
<organism evidence="2 3">
    <name type="scientific">Oldenlandia corymbosa var. corymbosa</name>
    <dbReference type="NCBI Taxonomy" id="529605"/>
    <lineage>
        <taxon>Eukaryota</taxon>
        <taxon>Viridiplantae</taxon>
        <taxon>Streptophyta</taxon>
        <taxon>Embryophyta</taxon>
        <taxon>Tracheophyta</taxon>
        <taxon>Spermatophyta</taxon>
        <taxon>Magnoliopsida</taxon>
        <taxon>eudicotyledons</taxon>
        <taxon>Gunneridae</taxon>
        <taxon>Pentapetalae</taxon>
        <taxon>asterids</taxon>
        <taxon>lamiids</taxon>
        <taxon>Gentianales</taxon>
        <taxon>Rubiaceae</taxon>
        <taxon>Rubioideae</taxon>
        <taxon>Spermacoceae</taxon>
        <taxon>Hedyotis-Oldenlandia complex</taxon>
        <taxon>Oldenlandia</taxon>
    </lineage>
</organism>